<dbReference type="Gene3D" id="3.40.50.1820">
    <property type="entry name" value="alpha/beta hydrolase"/>
    <property type="match status" value="1"/>
</dbReference>
<dbReference type="PROSITE" id="PS00941">
    <property type="entry name" value="CARBOXYLESTERASE_B_2"/>
    <property type="match status" value="1"/>
</dbReference>
<evidence type="ECO:0000256" key="4">
    <source>
        <dbReference type="SAM" id="MobiDB-lite"/>
    </source>
</evidence>
<dbReference type="EMBL" id="JAUDFV010000132">
    <property type="protein sequence ID" value="KAL2728820.1"/>
    <property type="molecule type" value="Genomic_DNA"/>
</dbReference>
<evidence type="ECO:0000259" key="5">
    <source>
        <dbReference type="Pfam" id="PF00135"/>
    </source>
</evidence>
<dbReference type="InterPro" id="IPR051093">
    <property type="entry name" value="Neuroligin/BSAL"/>
</dbReference>
<accession>A0ABD2B7X9</accession>
<sequence>MKFVFLKGGKGNGSLHRFWQVIVVVPRWLNEEGSFGGPVIDSGYRLSPCEIRFAMELLPLLLLCLLIAQPTAYSLSIKSKLNPRIVQTRYGEVQGLIRSFENAKFLKPIDVYLGIPYATPPVGSNRFSPTRAPSPWEGVRLSDSVGPVCPQKLPNISIEQEALERMPKGRLEYLRRLLPHLRNQSEDCLYLNIYAPAMGKSRDFHFDNILCDKDRITVLFSKRESTSEGRKENKRETRWDEFNETLGTRNHSRPWRHPKNALCVFARGDPLPSFVFRSNHFYPHPVSRHARSRFDNETSKGKCKPETDAKREAKRATSTRVKVFGSLLPLQRLWNTKAPIARSIWN</sequence>
<evidence type="ECO:0000256" key="3">
    <source>
        <dbReference type="ARBA" id="ARBA00023180"/>
    </source>
</evidence>
<comment type="caution">
    <text evidence="6">The sequence shown here is derived from an EMBL/GenBank/DDBJ whole genome shotgun (WGS) entry which is preliminary data.</text>
</comment>
<feature type="region of interest" description="Disordered" evidence="4">
    <location>
        <begin position="290"/>
        <end position="314"/>
    </location>
</feature>
<dbReference type="AlphaFoldDB" id="A0ABD2B7X9"/>
<dbReference type="PANTHER" id="PTHR43903">
    <property type="entry name" value="NEUROLIGIN"/>
    <property type="match status" value="1"/>
</dbReference>
<dbReference type="Proteomes" id="UP001607302">
    <property type="component" value="Unassembled WGS sequence"/>
</dbReference>
<gene>
    <name evidence="6" type="ORF">V1478_006452</name>
</gene>
<evidence type="ECO:0000313" key="7">
    <source>
        <dbReference type="Proteomes" id="UP001607302"/>
    </source>
</evidence>
<dbReference type="InterPro" id="IPR019819">
    <property type="entry name" value="Carboxylesterase_B_CS"/>
</dbReference>
<protein>
    <recommendedName>
        <fullName evidence="5">Carboxylesterase type B domain-containing protein</fullName>
    </recommendedName>
</protein>
<feature type="domain" description="Carboxylesterase type B" evidence="5">
    <location>
        <begin position="84"/>
        <end position="200"/>
    </location>
</feature>
<organism evidence="6 7">
    <name type="scientific">Vespula squamosa</name>
    <name type="common">Southern yellow jacket</name>
    <name type="synonym">Wasp</name>
    <dbReference type="NCBI Taxonomy" id="30214"/>
    <lineage>
        <taxon>Eukaryota</taxon>
        <taxon>Metazoa</taxon>
        <taxon>Ecdysozoa</taxon>
        <taxon>Arthropoda</taxon>
        <taxon>Hexapoda</taxon>
        <taxon>Insecta</taxon>
        <taxon>Pterygota</taxon>
        <taxon>Neoptera</taxon>
        <taxon>Endopterygota</taxon>
        <taxon>Hymenoptera</taxon>
        <taxon>Apocrita</taxon>
        <taxon>Aculeata</taxon>
        <taxon>Vespoidea</taxon>
        <taxon>Vespidae</taxon>
        <taxon>Vespinae</taxon>
        <taxon>Vespula</taxon>
    </lineage>
</organism>
<keyword evidence="2" id="KW-0732">Signal</keyword>
<dbReference type="SUPFAM" id="SSF53474">
    <property type="entry name" value="alpha/beta-Hydrolases"/>
    <property type="match status" value="1"/>
</dbReference>
<reference evidence="6 7" key="1">
    <citation type="journal article" date="2024" name="Ann. Entomol. Soc. Am.">
        <title>Genomic analyses of the southern and eastern yellowjacket wasps (Hymenoptera: Vespidae) reveal evolutionary signatures of social life.</title>
        <authorList>
            <person name="Catto M.A."/>
            <person name="Caine P.B."/>
            <person name="Orr S.E."/>
            <person name="Hunt B.G."/>
            <person name="Goodisman M.A.D."/>
        </authorList>
    </citation>
    <scope>NUCLEOTIDE SEQUENCE [LARGE SCALE GENOMIC DNA]</scope>
    <source>
        <strain evidence="6">233</strain>
        <tissue evidence="6">Head and thorax</tissue>
    </source>
</reference>
<feature type="compositionally biased region" description="Basic and acidic residues" evidence="4">
    <location>
        <begin position="292"/>
        <end position="314"/>
    </location>
</feature>
<name>A0ABD2B7X9_VESSQ</name>
<dbReference type="Pfam" id="PF00135">
    <property type="entry name" value="COesterase"/>
    <property type="match status" value="1"/>
</dbReference>
<dbReference type="InterPro" id="IPR002018">
    <property type="entry name" value="CarbesteraseB"/>
</dbReference>
<comment type="similarity">
    <text evidence="1">Belongs to the type-B carboxylesterase/lipase family.</text>
</comment>
<keyword evidence="3" id="KW-0325">Glycoprotein</keyword>
<evidence type="ECO:0000256" key="2">
    <source>
        <dbReference type="ARBA" id="ARBA00022729"/>
    </source>
</evidence>
<proteinExistence type="inferred from homology"/>
<dbReference type="InterPro" id="IPR029058">
    <property type="entry name" value="AB_hydrolase_fold"/>
</dbReference>
<evidence type="ECO:0000256" key="1">
    <source>
        <dbReference type="ARBA" id="ARBA00005964"/>
    </source>
</evidence>
<keyword evidence="7" id="KW-1185">Reference proteome</keyword>
<evidence type="ECO:0000313" key="6">
    <source>
        <dbReference type="EMBL" id="KAL2728820.1"/>
    </source>
</evidence>